<gene>
    <name evidence="6" type="ORF">VaNZ11_004645</name>
</gene>
<feature type="domain" description="EF-hand" evidence="5">
    <location>
        <begin position="691"/>
        <end position="726"/>
    </location>
</feature>
<keyword evidence="4" id="KW-0732">Signal</keyword>
<dbReference type="PANTHER" id="PTHR46857">
    <property type="entry name" value="EPITHELIAL CELL-TRANSFORMING SEQUENCE 2 ONCOGENE-LIKE"/>
    <property type="match status" value="1"/>
</dbReference>
<evidence type="ECO:0000256" key="4">
    <source>
        <dbReference type="SAM" id="SignalP"/>
    </source>
</evidence>
<feature type="region of interest" description="Disordered" evidence="2">
    <location>
        <begin position="121"/>
        <end position="201"/>
    </location>
</feature>
<name>A0ABQ5RX07_9CHLO</name>
<feature type="compositionally biased region" description="Low complexity" evidence="2">
    <location>
        <begin position="789"/>
        <end position="807"/>
    </location>
</feature>
<dbReference type="Proteomes" id="UP001165090">
    <property type="component" value="Unassembled WGS sequence"/>
</dbReference>
<keyword evidence="1" id="KW-0106">Calcium</keyword>
<dbReference type="InterPro" id="IPR018247">
    <property type="entry name" value="EF_Hand_1_Ca_BS"/>
</dbReference>
<feature type="chain" id="PRO_5046770252" description="EF-hand domain-containing protein" evidence="4">
    <location>
        <begin position="20"/>
        <end position="830"/>
    </location>
</feature>
<reference evidence="6 7" key="1">
    <citation type="journal article" date="2023" name="IScience">
        <title>Expanded male sex-determining region conserved during the evolution of homothallism in the green alga Volvox.</title>
        <authorList>
            <person name="Yamamoto K."/>
            <person name="Matsuzaki R."/>
            <person name="Mahakham W."/>
            <person name="Heman W."/>
            <person name="Sekimoto H."/>
            <person name="Kawachi M."/>
            <person name="Minakuchi Y."/>
            <person name="Toyoda A."/>
            <person name="Nozaki H."/>
        </authorList>
    </citation>
    <scope>NUCLEOTIDE SEQUENCE [LARGE SCALE GENOMIC DNA]</scope>
    <source>
        <strain evidence="6 7">NIES-4468</strain>
    </source>
</reference>
<keyword evidence="3" id="KW-0472">Membrane</keyword>
<dbReference type="PANTHER" id="PTHR46857:SF2">
    <property type="entry name" value="F-BOX ONLY PROTEIN 16"/>
    <property type="match status" value="1"/>
</dbReference>
<evidence type="ECO:0000259" key="5">
    <source>
        <dbReference type="PROSITE" id="PS50222"/>
    </source>
</evidence>
<dbReference type="InterPro" id="IPR002048">
    <property type="entry name" value="EF_hand_dom"/>
</dbReference>
<dbReference type="Gene3D" id="1.10.238.10">
    <property type="entry name" value="EF-hand"/>
    <property type="match status" value="2"/>
</dbReference>
<evidence type="ECO:0000256" key="1">
    <source>
        <dbReference type="ARBA" id="ARBA00022837"/>
    </source>
</evidence>
<dbReference type="EMBL" id="BSDZ01000011">
    <property type="protein sequence ID" value="GLI62112.1"/>
    <property type="molecule type" value="Genomic_DNA"/>
</dbReference>
<dbReference type="SUPFAM" id="SSF47473">
    <property type="entry name" value="EF-hand"/>
    <property type="match status" value="1"/>
</dbReference>
<feature type="region of interest" description="Disordered" evidence="2">
    <location>
        <begin position="739"/>
        <end position="830"/>
    </location>
</feature>
<organism evidence="6 7">
    <name type="scientific">Volvox africanus</name>
    <dbReference type="NCBI Taxonomy" id="51714"/>
    <lineage>
        <taxon>Eukaryota</taxon>
        <taxon>Viridiplantae</taxon>
        <taxon>Chlorophyta</taxon>
        <taxon>core chlorophytes</taxon>
        <taxon>Chlorophyceae</taxon>
        <taxon>CS clade</taxon>
        <taxon>Chlamydomonadales</taxon>
        <taxon>Volvocaceae</taxon>
        <taxon>Volvox</taxon>
    </lineage>
</organism>
<dbReference type="InterPro" id="IPR011992">
    <property type="entry name" value="EF-hand-dom_pair"/>
</dbReference>
<feature type="transmembrane region" description="Helical" evidence="3">
    <location>
        <begin position="91"/>
        <end position="113"/>
    </location>
</feature>
<feature type="compositionally biased region" description="Low complexity" evidence="2">
    <location>
        <begin position="742"/>
        <end position="755"/>
    </location>
</feature>
<evidence type="ECO:0000313" key="7">
    <source>
        <dbReference type="Proteomes" id="UP001165090"/>
    </source>
</evidence>
<keyword evidence="3" id="KW-1133">Transmembrane helix</keyword>
<dbReference type="Pfam" id="PF13202">
    <property type="entry name" value="EF-hand_5"/>
    <property type="match status" value="2"/>
</dbReference>
<feature type="compositionally biased region" description="Low complexity" evidence="2">
    <location>
        <begin position="451"/>
        <end position="469"/>
    </location>
</feature>
<dbReference type="InterPro" id="IPR025592">
    <property type="entry name" value="DUF4347"/>
</dbReference>
<evidence type="ECO:0000256" key="3">
    <source>
        <dbReference type="SAM" id="Phobius"/>
    </source>
</evidence>
<feature type="domain" description="EF-hand" evidence="5">
    <location>
        <begin position="653"/>
        <end position="688"/>
    </location>
</feature>
<evidence type="ECO:0000256" key="2">
    <source>
        <dbReference type="SAM" id="MobiDB-lite"/>
    </source>
</evidence>
<accession>A0ABQ5RX07</accession>
<dbReference type="Pfam" id="PF14252">
    <property type="entry name" value="DUF4347"/>
    <property type="match status" value="1"/>
</dbReference>
<keyword evidence="3" id="KW-0812">Transmembrane</keyword>
<feature type="compositionally biased region" description="Pro residues" evidence="2">
    <location>
        <begin position="168"/>
        <end position="185"/>
    </location>
</feature>
<sequence>MHVCSSYIVVFTFLGSAAGESTRQADGNGTDGTCPGHTPIRRINRGRKCVMARGNAARDMLGDPFATAFGVASVPGRRILRSVLDSSTFKWALLALGIVIGLFLVAAIIWAVVSKCGRGRSAPIAPGAASPSKGNDGGGGRSDVEKGPVAGSPIPMTTPSAPGIGPAAPSPGGPISPAAPLPPPVGSAAGGPVPPWKSDPQRLPPGIMLAPLTPPLYSPLISNPRLDTEPPYERLVLISSRVHKPDMVARAVLPNVAYIVYDWKNFTLQELLRYIKKALGQQKVMSIAVVAPGSRPGTVGLLEGAGTSPEKLASKTELSQFWRVLAGCVALSGTADGRRVDLLGCRIVEAPREGAALLKELWNLTTVPFAAADDALGGYMLCTFMEEPTTRQLSLISSTIPAIDLYFNRFALLGIPPPGSGGATGEGGGGGAIAVVASAPLPPGPPPPGAIAPVGTAPPLASAPAPGAPTMSDAVAAAPTRAPTLASDAKAAGPPPSAPVPAAAVMPEAKVAASAAPPPSVLAPDAKAAAAPASAPAGPEGPDVFSRLSRALLQHGKTPDAAFLEFDRDGNGQLSTAELIELMRVHLPDASPIDIKHFQAMLDTDALSAGQEAMLSREEFVKGLPENVRIQEQVRAGRDDDEVVPRLQDYLTENEQILRDTFEQFDANSDSHLDHLELQELVDSIPGLEPREKKFILALLYLHDQNRDLRISLDELLAALRQFEKDHLHRPALARAVPLSPAAPGAAGGVTATAPKSDGAAHSQQALKEGGPQAAAPAAATAAPPPPSDLLTPLGPPGGKLAPLAPLGLGGGTALPRPGALAPLGPLPGR</sequence>
<feature type="region of interest" description="Disordered" evidence="2">
    <location>
        <begin position="444"/>
        <end position="472"/>
    </location>
</feature>
<feature type="signal peptide" evidence="4">
    <location>
        <begin position="1"/>
        <end position="19"/>
    </location>
</feature>
<dbReference type="PROSITE" id="PS50222">
    <property type="entry name" value="EF_HAND_2"/>
    <property type="match status" value="3"/>
</dbReference>
<proteinExistence type="predicted"/>
<dbReference type="InterPro" id="IPR052805">
    <property type="entry name" value="GEF_Ubiquitin-Prot_Reg"/>
</dbReference>
<feature type="domain" description="EF-hand" evidence="5">
    <location>
        <begin position="554"/>
        <end position="589"/>
    </location>
</feature>
<feature type="compositionally biased region" description="Low complexity" evidence="2">
    <location>
        <begin position="121"/>
        <end position="132"/>
    </location>
</feature>
<feature type="compositionally biased region" description="Low complexity" evidence="2">
    <location>
        <begin position="814"/>
        <end position="824"/>
    </location>
</feature>
<keyword evidence="7" id="KW-1185">Reference proteome</keyword>
<feature type="compositionally biased region" description="Low complexity" evidence="2">
    <location>
        <begin position="770"/>
        <end position="782"/>
    </location>
</feature>
<dbReference type="SMART" id="SM00054">
    <property type="entry name" value="EFh"/>
    <property type="match status" value="3"/>
</dbReference>
<protein>
    <recommendedName>
        <fullName evidence="5">EF-hand domain-containing protein</fullName>
    </recommendedName>
</protein>
<dbReference type="CDD" id="cd00051">
    <property type="entry name" value="EFh"/>
    <property type="match status" value="1"/>
</dbReference>
<dbReference type="PROSITE" id="PS00018">
    <property type="entry name" value="EF_HAND_1"/>
    <property type="match status" value="1"/>
</dbReference>
<comment type="caution">
    <text evidence="6">The sequence shown here is derived from an EMBL/GenBank/DDBJ whole genome shotgun (WGS) entry which is preliminary data.</text>
</comment>
<evidence type="ECO:0000313" key="6">
    <source>
        <dbReference type="EMBL" id="GLI62112.1"/>
    </source>
</evidence>